<dbReference type="AlphaFoldDB" id="A0A6J6HBC8"/>
<dbReference type="EMBL" id="CAEZUS010000091">
    <property type="protein sequence ID" value="CAB4610951.1"/>
    <property type="molecule type" value="Genomic_DNA"/>
</dbReference>
<dbReference type="InterPro" id="IPR016181">
    <property type="entry name" value="Acyl_CoA_acyltransferase"/>
</dbReference>
<protein>
    <submittedName>
        <fullName evidence="2">Unannotated protein</fullName>
    </submittedName>
</protein>
<dbReference type="PROSITE" id="PS51186">
    <property type="entry name" value="GNAT"/>
    <property type="match status" value="1"/>
</dbReference>
<dbReference type="SUPFAM" id="SSF55729">
    <property type="entry name" value="Acyl-CoA N-acyltransferases (Nat)"/>
    <property type="match status" value="1"/>
</dbReference>
<proteinExistence type="predicted"/>
<evidence type="ECO:0000259" key="1">
    <source>
        <dbReference type="PROSITE" id="PS51186"/>
    </source>
</evidence>
<dbReference type="GO" id="GO:0008999">
    <property type="term" value="F:protein-N-terminal-alanine acetyltransferase activity"/>
    <property type="evidence" value="ECO:0007669"/>
    <property type="project" value="TreeGrafter"/>
</dbReference>
<dbReference type="Pfam" id="PF24553">
    <property type="entry name" value="Rv0428c_C"/>
    <property type="match status" value="1"/>
</dbReference>
<dbReference type="InterPro" id="IPR000182">
    <property type="entry name" value="GNAT_dom"/>
</dbReference>
<dbReference type="CDD" id="cd04301">
    <property type="entry name" value="NAT_SF"/>
    <property type="match status" value="1"/>
</dbReference>
<dbReference type="PANTHER" id="PTHR43617">
    <property type="entry name" value="L-AMINO ACID N-ACETYLTRANSFERASE"/>
    <property type="match status" value="1"/>
</dbReference>
<sequence length="314" mass="34877">MGTKPLPLDRMGQRFSIRFHDPEGGYRDLVGHLKTATSLINRNGQEIFFDPAQIFVWREIVERPAMAGKGAPLTLRVLELDQICNLTWPATQNQEYSGWLMRSAHGITNRANSVLPLASNLESGQLTDFEEKLKVAQDFYGKQNLPTIFQVAHPTWQILTDKLLSIGAVETLRGNTMVADLTSHKQMLPAGIEIVQSDQVSDDWMQLQPKPGIETILAGCAATYLSIVKNMQTIATCRIALTSGWSSLTRVYVHQDYRGQGLGKTIVTAALESSLEQGATKAVLQVEANNATAIGVYETLGFNFHHEYSYLELR</sequence>
<organism evidence="2">
    <name type="scientific">freshwater metagenome</name>
    <dbReference type="NCBI Taxonomy" id="449393"/>
    <lineage>
        <taxon>unclassified sequences</taxon>
        <taxon>metagenomes</taxon>
        <taxon>ecological metagenomes</taxon>
    </lineage>
</organism>
<dbReference type="InterPro" id="IPR050276">
    <property type="entry name" value="MshD_Acetyltransferase"/>
</dbReference>
<reference evidence="2" key="1">
    <citation type="submission" date="2020-05" db="EMBL/GenBank/DDBJ databases">
        <authorList>
            <person name="Chiriac C."/>
            <person name="Salcher M."/>
            <person name="Ghai R."/>
            <person name="Kavagutti S V."/>
        </authorList>
    </citation>
    <scope>NUCLEOTIDE SEQUENCE</scope>
</reference>
<gene>
    <name evidence="2" type="ORF">UFOPK1852_00675</name>
</gene>
<dbReference type="InterPro" id="IPR056935">
    <property type="entry name" value="Rv0428c-like_C"/>
</dbReference>
<accession>A0A6J6HBC8</accession>
<evidence type="ECO:0000313" key="2">
    <source>
        <dbReference type="EMBL" id="CAB4610951.1"/>
    </source>
</evidence>
<dbReference type="Gene3D" id="3.40.630.30">
    <property type="match status" value="1"/>
</dbReference>
<feature type="domain" description="N-acetyltransferase" evidence="1">
    <location>
        <begin position="170"/>
        <end position="314"/>
    </location>
</feature>
<dbReference type="PANTHER" id="PTHR43617:SF20">
    <property type="entry name" value="N-ALPHA-ACETYLTRANSFERASE RIMI"/>
    <property type="match status" value="1"/>
</dbReference>
<name>A0A6J6HBC8_9ZZZZ</name>